<organism evidence="1 2">
    <name type="scientific">Arthrobacter livingstonensis</name>
    <dbReference type="NCBI Taxonomy" id="670078"/>
    <lineage>
        <taxon>Bacteria</taxon>
        <taxon>Bacillati</taxon>
        <taxon>Actinomycetota</taxon>
        <taxon>Actinomycetes</taxon>
        <taxon>Micrococcales</taxon>
        <taxon>Micrococcaceae</taxon>
        <taxon>Arthrobacter</taxon>
    </lineage>
</organism>
<protein>
    <submittedName>
        <fullName evidence="1">Uncharacterized protein</fullName>
    </submittedName>
</protein>
<name>A0A2V5L5Q2_9MICC</name>
<evidence type="ECO:0000313" key="2">
    <source>
        <dbReference type="Proteomes" id="UP000247832"/>
    </source>
</evidence>
<dbReference type="SUPFAM" id="SSF52540">
    <property type="entry name" value="P-loop containing nucleoside triphosphate hydrolases"/>
    <property type="match status" value="1"/>
</dbReference>
<dbReference type="EMBL" id="QJVD01000019">
    <property type="protein sequence ID" value="PYI65942.1"/>
    <property type="molecule type" value="Genomic_DNA"/>
</dbReference>
<proteinExistence type="predicted"/>
<gene>
    <name evidence="1" type="ORF">CVV68_16175</name>
</gene>
<dbReference type="Proteomes" id="UP000247832">
    <property type="component" value="Unassembled WGS sequence"/>
</dbReference>
<evidence type="ECO:0000313" key="1">
    <source>
        <dbReference type="EMBL" id="PYI65942.1"/>
    </source>
</evidence>
<dbReference type="AlphaFoldDB" id="A0A2V5L5Q2"/>
<dbReference type="InterPro" id="IPR027417">
    <property type="entry name" value="P-loop_NTPase"/>
</dbReference>
<keyword evidence="2" id="KW-1185">Reference proteome</keyword>
<accession>A0A2V5L5Q2</accession>
<sequence>MRVSAELVEVNLLDRIDQRLSDMRARINPHDFEDCATSLLSPIHPGLVPITGGTDFGLDAEITEGSRTTGLIITSSRSWSGAQRSLRDSLRSMRKNQVPVQRVVVVNLAEANRSKREKLRGIAKEFDGELVQVYDRAWFANQFRENPDWRRKILNIEGGPFSFSRQPRGARPDEQQLSSIGRDALITDIDESDSDVILFGVPGVGKSHVASKLDGALFLEQHPTPERLLDDLIEARPALVVVDDSGTRPQDVDLLIQLRDAEKLNYRIVATCWPHERDQVSDHLPNSIQLEVDLLTREELGALLREHGITRLSVIVHLLTQADGCPAWALNLADLLVRDGDWDSVMTGNALRGHIFAFLRRSNASADAVYVLGTLALLGQVSDDQLRRLAGLLEIRQPDLMRLISSVAIAGLIDVQDHKLYNYESEQIERTQTYRVQPRLIAASVASEVYFSGAASPVRLRDVQDTFPELAADIMQTQIYTKLLGATRPRVPTTSELIAVLPNTKKDVELLRSFGQLGPEQAKAVVEIHRACVTTALNNGYSATLENEAKLLAARVADAVKRQVSGVVDIFVKTLSALESTGHDIKPVVRKLVQEVRDARNGDQPQLADLMELVEALQSVPDAELTDSIWAAFTCEVLTPTFDGNYMSPEVVNQVVFQSFTWAAPHMEKLYGAIQPTFAPRLPDLSPVIQLELIDLLDQWVRIANGWALPFGGKANSTQVRAGKRIAASIANTLAPFVVTPGARARFNKTAKTLNIRLDEPDKLFAALTNEHERVTGYEENRRRKEAALDTALAWYKQQAPEVLMGWLTAHEPELATASHATTGIWQVFRRLAYQPNPEPTKWLTAAIDHGLAGSTTPLIDVCVRTNQLTPEIADQLLADPNSRHGIISAVIEDSTNPALVQKVVDQLAPRDVQQLESAFVLKEAPEPTRHALFTHPNDRVRGTAAALWAAEWFYDNDPMPDDPDWLNAMKSYTVPENSRHEHIHTQALNTLAKASPKIFIEVFTMHATAPTRSSHRDLGQWKEPVRLLTPAERSELWQQVTDTEIAGELFWVIAGKDADWIRKTVSESTFNISIHDLLGALQFQFGYRYPLETLSTMLRPLSPETDDLLGTLEAGSFSGEEHERYAATLDNLRDLATFKDDDIARLGRRGVEIYEPLLKEALVKARQKAVRGFRTD</sequence>
<reference evidence="1 2" key="1">
    <citation type="submission" date="2018-05" db="EMBL/GenBank/DDBJ databases">
        <title>Genetic diversity of glacier-inhabiting Cryobacterium bacteria in China and description of Cryobacterium mengkeensis sp. nov. and Arthrobacter glacialis sp. nov.</title>
        <authorList>
            <person name="Liu Q."/>
            <person name="Xin Y.-H."/>
        </authorList>
    </citation>
    <scope>NUCLEOTIDE SEQUENCE [LARGE SCALE GENOMIC DNA]</scope>
    <source>
        <strain evidence="1 2">LI2</strain>
    </source>
</reference>
<comment type="caution">
    <text evidence="1">The sequence shown here is derived from an EMBL/GenBank/DDBJ whole genome shotgun (WGS) entry which is preliminary data.</text>
</comment>